<sequence length="266" mass="30021">MTLFHTTIGAGPQKLVFLHGLFGQGKNFGQIAKNISDLATVYLVDLPDHGRSPWTAEVSYDNYVDLVAEKLVELGAEKSPLNLVGHSLGGRIAMLVALAHPNLISRLGVLDMSPGERFDVDLYVKYATSMLSIDLNSLESRAQASKFLEPFIPDAMVRNFLLQNLHRDADSATGWRWLPNIRLLKDQMQNFNDWPDITNKRFLGPSEFIAAGQSNYIARRDLPKIYRLFPAVGIEVVMQAGHWVHAEAPERVTTAMRRLLKRRLWR</sequence>
<proteinExistence type="predicted"/>
<dbReference type="STRING" id="883161.HMPREF9306_01384"/>
<protein>
    <recommendedName>
        <fullName evidence="2">AB hydrolase-1 domain-containing protein</fullName>
    </recommendedName>
</protein>
<dbReference type="HOGENOM" id="CLU_020336_53_1_11"/>
<dbReference type="PANTHER" id="PTHR46118">
    <property type="entry name" value="PROTEIN ABHD11"/>
    <property type="match status" value="1"/>
</dbReference>
<dbReference type="InterPro" id="IPR029058">
    <property type="entry name" value="AB_hydrolase_fold"/>
</dbReference>
<dbReference type="GO" id="GO:0016787">
    <property type="term" value="F:hydrolase activity"/>
    <property type="evidence" value="ECO:0007669"/>
    <property type="project" value="UniProtKB-KW"/>
</dbReference>
<dbReference type="InterPro" id="IPR000073">
    <property type="entry name" value="AB_hydrolase_1"/>
</dbReference>
<evidence type="ECO:0000256" key="1">
    <source>
        <dbReference type="ARBA" id="ARBA00022801"/>
    </source>
</evidence>
<dbReference type="PANTHER" id="PTHR46118:SF4">
    <property type="entry name" value="PROTEIN ABHD11"/>
    <property type="match status" value="1"/>
</dbReference>
<comment type="caution">
    <text evidence="3">The sequence shown here is derived from an EMBL/GenBank/DDBJ whole genome shotgun (WGS) entry which is preliminary data.</text>
</comment>
<evidence type="ECO:0000313" key="4">
    <source>
        <dbReference type="Proteomes" id="UP000014417"/>
    </source>
</evidence>
<dbReference type="Proteomes" id="UP000014417">
    <property type="component" value="Unassembled WGS sequence"/>
</dbReference>
<evidence type="ECO:0000313" key="3">
    <source>
        <dbReference type="EMBL" id="EPD32685.1"/>
    </source>
</evidence>
<feature type="domain" description="AB hydrolase-1" evidence="2">
    <location>
        <begin position="15"/>
        <end position="252"/>
    </location>
</feature>
<keyword evidence="4" id="KW-1185">Reference proteome</keyword>
<keyword evidence="1" id="KW-0378">Hydrolase</keyword>
<accession>S2W2X8</accession>
<dbReference type="Gene3D" id="3.40.50.1820">
    <property type="entry name" value="alpha/beta hydrolase"/>
    <property type="match status" value="1"/>
</dbReference>
<dbReference type="Pfam" id="PF12697">
    <property type="entry name" value="Abhydrolase_6"/>
    <property type="match status" value="1"/>
</dbReference>
<evidence type="ECO:0000259" key="2">
    <source>
        <dbReference type="Pfam" id="PF12697"/>
    </source>
</evidence>
<dbReference type="EMBL" id="AGZR01000008">
    <property type="protein sequence ID" value="EPD32685.1"/>
    <property type="molecule type" value="Genomic_DNA"/>
</dbReference>
<organism evidence="3 4">
    <name type="scientific">Propionimicrobium lymphophilum ACS-093-V-SCH5</name>
    <dbReference type="NCBI Taxonomy" id="883161"/>
    <lineage>
        <taxon>Bacteria</taxon>
        <taxon>Bacillati</taxon>
        <taxon>Actinomycetota</taxon>
        <taxon>Actinomycetes</taxon>
        <taxon>Propionibacteriales</taxon>
        <taxon>Propionibacteriaceae</taxon>
        <taxon>Propionimicrobium</taxon>
    </lineage>
</organism>
<gene>
    <name evidence="3" type="ORF">HMPREF9306_01384</name>
</gene>
<name>S2W2X8_9ACTN</name>
<reference evidence="3 4" key="1">
    <citation type="submission" date="2013-04" db="EMBL/GenBank/DDBJ databases">
        <title>The Genome Sequence of Propionimicrobium lymphophilum ACS-093-V-SCH5.</title>
        <authorList>
            <consortium name="The Broad Institute Genomics Platform"/>
            <person name="Earl A."/>
            <person name="Ward D."/>
            <person name="Feldgarden M."/>
            <person name="Gevers D."/>
            <person name="Saerens B."/>
            <person name="Vaneechoutte M."/>
            <person name="Walker B."/>
            <person name="Young S."/>
            <person name="Zeng Q."/>
            <person name="Gargeya S."/>
            <person name="Fitzgerald M."/>
            <person name="Haas B."/>
            <person name="Abouelleil A."/>
            <person name="Allen A.W."/>
            <person name="Alvarado L."/>
            <person name="Arachchi H.M."/>
            <person name="Berlin A.M."/>
            <person name="Chapman S.B."/>
            <person name="Gainer-Dewar J."/>
            <person name="Goldberg J."/>
            <person name="Griggs A."/>
            <person name="Gujja S."/>
            <person name="Hansen M."/>
            <person name="Howarth C."/>
            <person name="Imamovic A."/>
            <person name="Ireland A."/>
            <person name="Larimer J."/>
            <person name="McCowan C."/>
            <person name="Murphy C."/>
            <person name="Pearson M."/>
            <person name="Poon T.W."/>
            <person name="Priest M."/>
            <person name="Roberts A."/>
            <person name="Saif S."/>
            <person name="Shea T."/>
            <person name="Sisk P."/>
            <person name="Sykes S."/>
            <person name="Wortman J."/>
            <person name="Nusbaum C."/>
            <person name="Birren B."/>
        </authorList>
    </citation>
    <scope>NUCLEOTIDE SEQUENCE [LARGE SCALE GENOMIC DNA]</scope>
    <source>
        <strain evidence="3 4">ACS-093-V-SCH5</strain>
    </source>
</reference>
<dbReference type="SUPFAM" id="SSF53474">
    <property type="entry name" value="alpha/beta-Hydrolases"/>
    <property type="match status" value="1"/>
</dbReference>
<dbReference type="AlphaFoldDB" id="S2W2X8"/>